<dbReference type="AlphaFoldDB" id="A0A139WTV8"/>
<reference evidence="1 2" key="1">
    <citation type="journal article" date="2013" name="Genome Biol. Evol.">
        <title>Genomes of Stigonematalean cyanobacteria (subsection V) and the evolution of oxygenic photosynthesis from prokaryotes to plastids.</title>
        <authorList>
            <person name="Dagan T."/>
            <person name="Roettger M."/>
            <person name="Stucken K."/>
            <person name="Landan G."/>
            <person name="Koch R."/>
            <person name="Major P."/>
            <person name="Gould S.B."/>
            <person name="Goremykin V.V."/>
            <person name="Rippka R."/>
            <person name="Tandeau de Marsac N."/>
            <person name="Gugger M."/>
            <person name="Lockhart P.J."/>
            <person name="Allen J.F."/>
            <person name="Brune I."/>
            <person name="Maus I."/>
            <person name="Puhler A."/>
            <person name="Martin W.F."/>
        </authorList>
    </citation>
    <scope>NUCLEOTIDE SEQUENCE [LARGE SCALE GENOMIC DNA]</scope>
    <source>
        <strain evidence="1 2">PCC 7110</strain>
    </source>
</reference>
<organism evidence="1 2">
    <name type="scientific">Scytonema hofmannii PCC 7110</name>
    <dbReference type="NCBI Taxonomy" id="128403"/>
    <lineage>
        <taxon>Bacteria</taxon>
        <taxon>Bacillati</taxon>
        <taxon>Cyanobacteriota</taxon>
        <taxon>Cyanophyceae</taxon>
        <taxon>Nostocales</taxon>
        <taxon>Scytonemataceae</taxon>
        <taxon>Scytonema</taxon>
    </lineage>
</organism>
<sequence>MEPISATIVAAIAGGAAVALKDVANKAVSDAYQAIKTIIVDRYKSKASIEALQEKPQSSAARNLLIETLEETKADQDEEVIKLAQKLSEALSQMPKEEAEKYAIDIKRFTAATATFRDIQTSGNYAISIGDTEVREGFVIEGIKTGTSNEDSKKKEQ</sequence>
<accession>A0A139WTV8</accession>
<dbReference type="RefSeq" id="WP_017742406.1">
    <property type="nucleotide sequence ID" value="NZ_KQ976354.1"/>
</dbReference>
<gene>
    <name evidence="1" type="ORF">WA1_48495</name>
</gene>
<keyword evidence="2" id="KW-1185">Reference proteome</keyword>
<evidence type="ECO:0000313" key="2">
    <source>
        <dbReference type="Proteomes" id="UP000076925"/>
    </source>
</evidence>
<comment type="caution">
    <text evidence="1">The sequence shown here is derived from an EMBL/GenBank/DDBJ whole genome shotgun (WGS) entry which is preliminary data.</text>
</comment>
<proteinExistence type="predicted"/>
<dbReference type="EMBL" id="ANNX02000048">
    <property type="protein sequence ID" value="KYC35866.1"/>
    <property type="molecule type" value="Genomic_DNA"/>
</dbReference>
<name>A0A139WTV8_9CYAN</name>
<dbReference type="Proteomes" id="UP000076925">
    <property type="component" value="Unassembled WGS sequence"/>
</dbReference>
<dbReference type="STRING" id="128403.WA1_48495"/>
<protein>
    <submittedName>
        <fullName evidence="1">Uncharacterized protein</fullName>
    </submittedName>
</protein>
<evidence type="ECO:0000313" key="1">
    <source>
        <dbReference type="EMBL" id="KYC35866.1"/>
    </source>
</evidence>